<feature type="transmembrane region" description="Helical" evidence="1">
    <location>
        <begin position="284"/>
        <end position="304"/>
    </location>
</feature>
<gene>
    <name evidence="2" type="ORF">QFZ26_002999</name>
</gene>
<sequence length="331" mass="35792">MDLDALASARHDDWQRLDALAREHRLRGPEADELIERYQAGASDLSLVQTTAGSTALGDRLSVSLARARLAFTGVPENPLRQFTRFAVVSLPAALYRLRWLTLAVALATFAVAALYAWWIGSDPRVLANLGTERELRQIAEEGFVAYYSENPAASFAGAVWTNNAWIAAQCVAFGILGVWVPWVVLQNAQNLGVTAAIMFAYDEADAFFLYIAPHGLLELTCVFVAAAAGLRIFWAWVAPGPRPRGVALAEDARSLFSVAIGLVFFLFIAGLIEGFVTPAPWPWPVKIGIGVLALGGFLAYMLVLGRRAWLAGETGDLLEFDAGATRIVAG</sequence>
<proteinExistence type="predicted"/>
<organism evidence="2 3">
    <name type="scientific">Agromyces ramosus</name>
    <dbReference type="NCBI Taxonomy" id="33879"/>
    <lineage>
        <taxon>Bacteria</taxon>
        <taxon>Bacillati</taxon>
        <taxon>Actinomycetota</taxon>
        <taxon>Actinomycetes</taxon>
        <taxon>Micrococcales</taxon>
        <taxon>Microbacteriaceae</taxon>
        <taxon>Agromyces</taxon>
    </lineage>
</organism>
<dbReference type="Pfam" id="PF01944">
    <property type="entry name" value="SpoIIM"/>
    <property type="match status" value="1"/>
</dbReference>
<dbReference type="EMBL" id="JAUSYY010000001">
    <property type="protein sequence ID" value="MDQ0895444.1"/>
    <property type="molecule type" value="Genomic_DNA"/>
</dbReference>
<dbReference type="RefSeq" id="WP_307043526.1">
    <property type="nucleotide sequence ID" value="NZ_JAUSYY010000001.1"/>
</dbReference>
<dbReference type="Proteomes" id="UP001239083">
    <property type="component" value="Unassembled WGS sequence"/>
</dbReference>
<reference evidence="2 3" key="1">
    <citation type="submission" date="2023-07" db="EMBL/GenBank/DDBJ databases">
        <title>Comparative genomics of wheat-associated soil bacteria to identify genetic determinants of phenazine resistance.</title>
        <authorList>
            <person name="Mouncey N."/>
        </authorList>
    </citation>
    <scope>NUCLEOTIDE SEQUENCE [LARGE SCALE GENOMIC DNA]</scope>
    <source>
        <strain evidence="2 3">V3I3</strain>
    </source>
</reference>
<accession>A0ABU0RBJ4</accession>
<feature type="transmembrane region" description="Helical" evidence="1">
    <location>
        <begin position="165"/>
        <end position="185"/>
    </location>
</feature>
<name>A0ABU0RBJ4_9MICO</name>
<feature type="transmembrane region" description="Helical" evidence="1">
    <location>
        <begin position="192"/>
        <end position="211"/>
    </location>
</feature>
<dbReference type="PANTHER" id="PTHR35337:SF1">
    <property type="entry name" value="SLR1478 PROTEIN"/>
    <property type="match status" value="1"/>
</dbReference>
<feature type="transmembrane region" description="Helical" evidence="1">
    <location>
        <begin position="100"/>
        <end position="120"/>
    </location>
</feature>
<evidence type="ECO:0000313" key="2">
    <source>
        <dbReference type="EMBL" id="MDQ0895444.1"/>
    </source>
</evidence>
<feature type="transmembrane region" description="Helical" evidence="1">
    <location>
        <begin position="256"/>
        <end position="278"/>
    </location>
</feature>
<dbReference type="InterPro" id="IPR002798">
    <property type="entry name" value="SpoIIM-like"/>
</dbReference>
<evidence type="ECO:0000256" key="1">
    <source>
        <dbReference type="SAM" id="Phobius"/>
    </source>
</evidence>
<comment type="caution">
    <text evidence="2">The sequence shown here is derived from an EMBL/GenBank/DDBJ whole genome shotgun (WGS) entry which is preliminary data.</text>
</comment>
<protein>
    <submittedName>
        <fullName evidence="2">Membrane protein SpoIIM required for sporulation</fullName>
    </submittedName>
</protein>
<keyword evidence="1" id="KW-0472">Membrane</keyword>
<feature type="transmembrane region" description="Helical" evidence="1">
    <location>
        <begin position="217"/>
        <end position="235"/>
    </location>
</feature>
<keyword evidence="1" id="KW-0812">Transmembrane</keyword>
<evidence type="ECO:0000313" key="3">
    <source>
        <dbReference type="Proteomes" id="UP001239083"/>
    </source>
</evidence>
<keyword evidence="1" id="KW-1133">Transmembrane helix</keyword>
<dbReference type="PANTHER" id="PTHR35337">
    <property type="entry name" value="SLR1478 PROTEIN"/>
    <property type="match status" value="1"/>
</dbReference>
<keyword evidence="3" id="KW-1185">Reference proteome</keyword>